<feature type="domain" description="Cyclin-like" evidence="7">
    <location>
        <begin position="57"/>
        <end position="163"/>
    </location>
</feature>
<comment type="subunit">
    <text evidence="2">Component of the SRB8-11 complex, a regulatory module of the Mediator complex.</text>
</comment>
<dbReference type="InterPro" id="IPR013763">
    <property type="entry name" value="Cyclin-like_dom"/>
</dbReference>
<dbReference type="PANTHER" id="PTHR10026">
    <property type="entry name" value="CYCLIN"/>
    <property type="match status" value="1"/>
</dbReference>
<dbReference type="Pfam" id="PF00134">
    <property type="entry name" value="Cyclin_N"/>
    <property type="match status" value="1"/>
</dbReference>
<evidence type="ECO:0000313" key="8">
    <source>
        <dbReference type="EMBL" id="KAH8695372.1"/>
    </source>
</evidence>
<dbReference type="SUPFAM" id="SSF47954">
    <property type="entry name" value="Cyclin-like"/>
    <property type="match status" value="2"/>
</dbReference>
<evidence type="ECO:0000256" key="5">
    <source>
        <dbReference type="RuleBase" id="RU000383"/>
    </source>
</evidence>
<organism evidence="8 9">
    <name type="scientific">Talaromyces proteolyticus</name>
    <dbReference type="NCBI Taxonomy" id="1131652"/>
    <lineage>
        <taxon>Eukaryota</taxon>
        <taxon>Fungi</taxon>
        <taxon>Dikarya</taxon>
        <taxon>Ascomycota</taxon>
        <taxon>Pezizomycotina</taxon>
        <taxon>Eurotiomycetes</taxon>
        <taxon>Eurotiomycetidae</taxon>
        <taxon>Eurotiales</taxon>
        <taxon>Trichocomaceae</taxon>
        <taxon>Talaromyces</taxon>
        <taxon>Talaromyces sect. Bacilispori</taxon>
    </lineage>
</organism>
<dbReference type="InterPro" id="IPR006671">
    <property type="entry name" value="Cyclin_N"/>
</dbReference>
<comment type="function">
    <text evidence="4">Component of the SRB8-11 complex. The SRB8-11 complex is a regulatory module of the Mediator complex which is itself involved in regulation of basal and activated RNA polymerase II-dependent transcription. The SRB8-11 complex may be involved in the transcriptional repression of a subset of genes regulated by Mediator. It may inhibit the association of the Mediator complex with RNA polymerase II to form the holoenzyme complex. The SRB8-11 complex phosphorylates the C-terminal domain (CTD) of the largest subunit of RNA polymerase II.</text>
</comment>
<feature type="compositionally biased region" description="Low complexity" evidence="6">
    <location>
        <begin position="564"/>
        <end position="577"/>
    </location>
</feature>
<feature type="compositionally biased region" description="Polar residues" evidence="6">
    <location>
        <begin position="275"/>
        <end position="302"/>
    </location>
</feature>
<dbReference type="SMART" id="SM00385">
    <property type="entry name" value="CYCLIN"/>
    <property type="match status" value="2"/>
</dbReference>
<proteinExistence type="inferred from homology"/>
<evidence type="ECO:0000256" key="3">
    <source>
        <dbReference type="ARBA" id="ARBA00014912"/>
    </source>
</evidence>
<evidence type="ECO:0000256" key="4">
    <source>
        <dbReference type="ARBA" id="ARBA00025278"/>
    </source>
</evidence>
<dbReference type="RefSeq" id="XP_046070514.1">
    <property type="nucleotide sequence ID" value="XM_046210189.1"/>
</dbReference>
<name>A0AAD4KS76_9EURO</name>
<feature type="compositionally biased region" description="Pro residues" evidence="6">
    <location>
        <begin position="402"/>
        <end position="411"/>
    </location>
</feature>
<reference evidence="8" key="1">
    <citation type="submission" date="2021-12" db="EMBL/GenBank/DDBJ databases">
        <title>Convergent genome expansion in fungi linked to evolution of root-endophyte symbiosis.</title>
        <authorList>
            <consortium name="DOE Joint Genome Institute"/>
            <person name="Ke Y.-H."/>
            <person name="Bonito G."/>
            <person name="Liao H.-L."/>
            <person name="Looney B."/>
            <person name="Rojas-Flechas A."/>
            <person name="Nash J."/>
            <person name="Hameed K."/>
            <person name="Schadt C."/>
            <person name="Martin F."/>
            <person name="Crous P.W."/>
            <person name="Miettinen O."/>
            <person name="Magnuson J.K."/>
            <person name="Labbe J."/>
            <person name="Jacobson D."/>
            <person name="Doktycz M.J."/>
            <person name="Veneault-Fourrey C."/>
            <person name="Kuo A."/>
            <person name="Mondo S."/>
            <person name="Calhoun S."/>
            <person name="Riley R."/>
            <person name="Ohm R."/>
            <person name="LaButti K."/>
            <person name="Andreopoulos B."/>
            <person name="Pangilinan J."/>
            <person name="Nolan M."/>
            <person name="Tritt A."/>
            <person name="Clum A."/>
            <person name="Lipzen A."/>
            <person name="Daum C."/>
            <person name="Barry K."/>
            <person name="Grigoriev I.V."/>
            <person name="Vilgalys R."/>
        </authorList>
    </citation>
    <scope>NUCLEOTIDE SEQUENCE</scope>
    <source>
        <strain evidence="8">PMI_201</strain>
    </source>
</reference>
<evidence type="ECO:0000256" key="6">
    <source>
        <dbReference type="SAM" id="MobiDB-lite"/>
    </source>
</evidence>
<feature type="compositionally biased region" description="Polar residues" evidence="6">
    <location>
        <begin position="376"/>
        <end position="388"/>
    </location>
</feature>
<feature type="compositionally biased region" description="Basic and acidic residues" evidence="6">
    <location>
        <begin position="464"/>
        <end position="499"/>
    </location>
</feature>
<dbReference type="FunFam" id="1.10.472.10:FF:000201">
    <property type="entry name" value="Cyclin pch1"/>
    <property type="match status" value="1"/>
</dbReference>
<accession>A0AAD4KS76</accession>
<dbReference type="GeneID" id="70240476"/>
<dbReference type="CDD" id="cd20546">
    <property type="entry name" value="CYCLIN_SpCG1C_ScCTK2-like_rpt2"/>
    <property type="match status" value="1"/>
</dbReference>
<feature type="compositionally biased region" description="Low complexity" evidence="6">
    <location>
        <begin position="419"/>
        <end position="431"/>
    </location>
</feature>
<sequence length="624" mass="70954">TSSQHRPRRPVPAPSNHVLLESQKQWYFTDEELTRTPSLLDGMSADTEHIQRSKGVNFIVQVGMILKLPQLTLNTAAVFMHRFFVRYSMVDLPRRPGLHPYSVAAGCLFLASKVDENCRKIRELVIACCRVAQKNPNLEVDEQNKEFWKWKDTLLAYEDLCLEALCFDLQLEQPHKICYEFLCYFGKNDHKPLRNAAWAFLNDSNFTVLCLQFYPRTIAAAALWAGARLCDVAFEDDEQGSPWWEQIDVNLTEVRRAVSRMVQLYEKNTVHRQSHQYPTNSTDSDGNSETTRIVNPHPSSIPESIPDEGEINGRKRSREAEDNISPPHSATKNHSSFGNNSREPSPKRQRLTPDPSRTPAESSQKTLSSSSSLTQNGLHQLPRSNSRIPSAAFDQNRRQQHPLPPPPPPAPADTRDKSNGTSNNHNNSHGGQFTDSADVVQQRIDEIVQQGLRGSSRNNNHNYHHAEHDRDRDRYRDHNKYRDRDREWDPSSSRRDRDGGGGGGRHRADSYEHGNYRDHDRDRGRDYYRDNDRRPSTAATNTSSTSSDNRMRLSAEPAAAAFLPTRPSPSHSRSFSRINPSHRKREGDDEEGNEEGEINSDREEGEVTSTNPPSAHKNDEDEGG</sequence>
<feature type="non-terminal residue" evidence="8">
    <location>
        <position position="1"/>
    </location>
</feature>
<evidence type="ECO:0000256" key="1">
    <source>
        <dbReference type="ARBA" id="ARBA00008638"/>
    </source>
</evidence>
<dbReference type="AlphaFoldDB" id="A0AAD4KS76"/>
<dbReference type="GO" id="GO:0006357">
    <property type="term" value="P:regulation of transcription by RNA polymerase II"/>
    <property type="evidence" value="ECO:0007669"/>
    <property type="project" value="InterPro"/>
</dbReference>
<feature type="domain" description="Cyclin-like" evidence="7">
    <location>
        <begin position="180"/>
        <end position="263"/>
    </location>
</feature>
<dbReference type="Gene3D" id="1.10.472.10">
    <property type="entry name" value="Cyclin-like"/>
    <property type="match status" value="2"/>
</dbReference>
<dbReference type="FunFam" id="1.10.472.10:FF:000072">
    <property type="entry name" value="Cyclin Pch1"/>
    <property type="match status" value="1"/>
</dbReference>
<evidence type="ECO:0000313" key="9">
    <source>
        <dbReference type="Proteomes" id="UP001201262"/>
    </source>
</evidence>
<keyword evidence="9" id="KW-1185">Reference proteome</keyword>
<evidence type="ECO:0000256" key="2">
    <source>
        <dbReference type="ARBA" id="ARBA00011612"/>
    </source>
</evidence>
<dbReference type="Proteomes" id="UP001201262">
    <property type="component" value="Unassembled WGS sequence"/>
</dbReference>
<feature type="compositionally biased region" description="Polar residues" evidence="6">
    <location>
        <begin position="326"/>
        <end position="343"/>
    </location>
</feature>
<dbReference type="GO" id="GO:0016538">
    <property type="term" value="F:cyclin-dependent protein serine/threonine kinase regulator activity"/>
    <property type="evidence" value="ECO:0007669"/>
    <property type="project" value="InterPro"/>
</dbReference>
<dbReference type="InterPro" id="IPR036915">
    <property type="entry name" value="Cyclin-like_sf"/>
</dbReference>
<protein>
    <recommendedName>
        <fullName evidence="3">RNA polymerase II holoenzyme cyclin-like subunit</fullName>
    </recommendedName>
</protein>
<feature type="region of interest" description="Disordered" evidence="6">
    <location>
        <begin position="269"/>
        <end position="624"/>
    </location>
</feature>
<feature type="compositionally biased region" description="Polar residues" evidence="6">
    <location>
        <begin position="452"/>
        <end position="461"/>
    </location>
</feature>
<feature type="compositionally biased region" description="Basic and acidic residues" evidence="6">
    <location>
        <begin position="506"/>
        <end position="535"/>
    </location>
</feature>
<feature type="compositionally biased region" description="Low complexity" evidence="6">
    <location>
        <begin position="362"/>
        <end position="375"/>
    </location>
</feature>
<keyword evidence="5" id="KW-0195">Cyclin</keyword>
<feature type="compositionally biased region" description="Low complexity" evidence="6">
    <location>
        <begin position="536"/>
        <end position="547"/>
    </location>
</feature>
<feature type="compositionally biased region" description="Acidic residues" evidence="6">
    <location>
        <begin position="588"/>
        <end position="606"/>
    </location>
</feature>
<feature type="non-terminal residue" evidence="8">
    <location>
        <position position="624"/>
    </location>
</feature>
<evidence type="ECO:0000259" key="7">
    <source>
        <dbReference type="SMART" id="SM00385"/>
    </source>
</evidence>
<dbReference type="InterPro" id="IPR043198">
    <property type="entry name" value="Cyclin/Ssn8"/>
</dbReference>
<dbReference type="EMBL" id="JAJTJA010000008">
    <property type="protein sequence ID" value="KAH8695372.1"/>
    <property type="molecule type" value="Genomic_DNA"/>
</dbReference>
<comment type="caution">
    <text evidence="8">The sequence shown here is derived from an EMBL/GenBank/DDBJ whole genome shotgun (WGS) entry which is preliminary data.</text>
</comment>
<gene>
    <name evidence="8" type="ORF">BGW36DRAFT_276291</name>
</gene>
<comment type="similarity">
    <text evidence="1">Belongs to the cyclin family. Cyclin C subfamily.</text>
</comment>